<organism evidence="3 4">
    <name type="scientific">Thalassospira lucentensis</name>
    <dbReference type="NCBI Taxonomy" id="168935"/>
    <lineage>
        <taxon>Bacteria</taxon>
        <taxon>Pseudomonadati</taxon>
        <taxon>Pseudomonadota</taxon>
        <taxon>Alphaproteobacteria</taxon>
        <taxon>Rhodospirillales</taxon>
        <taxon>Thalassospiraceae</taxon>
        <taxon>Thalassospira</taxon>
    </lineage>
</organism>
<dbReference type="GO" id="GO:0005829">
    <property type="term" value="C:cytosol"/>
    <property type="evidence" value="ECO:0007669"/>
    <property type="project" value="TreeGrafter"/>
</dbReference>
<dbReference type="UniPathway" id="UPA00060"/>
<protein>
    <recommendedName>
        <fullName evidence="1">Aminopyrimidine aminohydrolase</fullName>
        <ecNumber evidence="1">3.5.99.2</ecNumber>
    </recommendedName>
</protein>
<comment type="catalytic activity">
    <reaction evidence="1">
        <text>thiamine + H2O = 5-(2-hydroxyethyl)-4-methylthiazole + 4-amino-5-hydroxymethyl-2-methylpyrimidine + H(+)</text>
        <dbReference type="Rhea" id="RHEA:17509"/>
        <dbReference type="ChEBI" id="CHEBI:15377"/>
        <dbReference type="ChEBI" id="CHEBI:15378"/>
        <dbReference type="ChEBI" id="CHEBI:16892"/>
        <dbReference type="ChEBI" id="CHEBI:17957"/>
        <dbReference type="ChEBI" id="CHEBI:18385"/>
        <dbReference type="EC" id="3.5.99.2"/>
    </reaction>
</comment>
<dbReference type="GO" id="GO:0009229">
    <property type="term" value="P:thiamine diphosphate biosynthetic process"/>
    <property type="evidence" value="ECO:0007669"/>
    <property type="project" value="UniProtKB-UniPathway"/>
</dbReference>
<evidence type="ECO:0000313" key="4">
    <source>
        <dbReference type="Proteomes" id="UP000076335"/>
    </source>
</evidence>
<dbReference type="InterPro" id="IPR050967">
    <property type="entry name" value="Thiamine_Salvage_TenA"/>
</dbReference>
<dbReference type="EC" id="3.5.99.2" evidence="1"/>
<dbReference type="Pfam" id="PF03070">
    <property type="entry name" value="TENA_THI-4"/>
    <property type="match status" value="1"/>
</dbReference>
<dbReference type="RefSeq" id="WP_062952123.1">
    <property type="nucleotide sequence ID" value="NZ_LPVY01000013.1"/>
</dbReference>
<comment type="catalytic activity">
    <reaction evidence="1">
        <text>4-amino-5-aminomethyl-2-methylpyrimidine + H2O = 4-amino-5-hydroxymethyl-2-methylpyrimidine + NH4(+)</text>
        <dbReference type="Rhea" id="RHEA:31799"/>
        <dbReference type="ChEBI" id="CHEBI:15377"/>
        <dbReference type="ChEBI" id="CHEBI:16892"/>
        <dbReference type="ChEBI" id="CHEBI:28938"/>
        <dbReference type="ChEBI" id="CHEBI:63416"/>
        <dbReference type="EC" id="3.5.99.2"/>
    </reaction>
</comment>
<gene>
    <name evidence="3" type="ORF">AUP42_20415</name>
</gene>
<feature type="domain" description="Thiaminase-2/PQQC" evidence="2">
    <location>
        <begin position="21"/>
        <end position="229"/>
    </location>
</feature>
<dbReference type="InterPro" id="IPR004305">
    <property type="entry name" value="Thiaminase-2/PQQC"/>
</dbReference>
<dbReference type="Proteomes" id="UP000076335">
    <property type="component" value="Unassembled WGS sequence"/>
</dbReference>
<keyword evidence="1" id="KW-0378">Hydrolase</keyword>
<dbReference type="GO" id="GO:0050334">
    <property type="term" value="F:thiaminase activity"/>
    <property type="evidence" value="ECO:0007669"/>
    <property type="project" value="UniProtKB-EC"/>
</dbReference>
<dbReference type="CDD" id="cd19367">
    <property type="entry name" value="TenA_C_ScTHI20-like"/>
    <property type="match status" value="1"/>
</dbReference>
<accession>A0A154L4X6</accession>
<evidence type="ECO:0000256" key="1">
    <source>
        <dbReference type="RuleBase" id="RU363093"/>
    </source>
</evidence>
<dbReference type="GO" id="GO:0009228">
    <property type="term" value="P:thiamine biosynthetic process"/>
    <property type="evidence" value="ECO:0007669"/>
    <property type="project" value="UniProtKB-KW"/>
</dbReference>
<keyword evidence="1" id="KW-0784">Thiamine biosynthesis</keyword>
<comment type="function">
    <text evidence="1">Catalyzes an amino-pyrimidine hydrolysis reaction at the C5' of the pyrimidine moiety of thiamine compounds, a reaction that is part of a thiamine salvage pathway.</text>
</comment>
<dbReference type="PANTHER" id="PTHR43198">
    <property type="entry name" value="BIFUNCTIONAL TH2 PROTEIN"/>
    <property type="match status" value="1"/>
</dbReference>
<dbReference type="OrthoDB" id="34166at2"/>
<dbReference type="SUPFAM" id="SSF48613">
    <property type="entry name" value="Heme oxygenase-like"/>
    <property type="match status" value="1"/>
</dbReference>
<proteinExistence type="inferred from homology"/>
<dbReference type="Gene3D" id="1.20.910.10">
    <property type="entry name" value="Heme oxygenase-like"/>
    <property type="match status" value="1"/>
</dbReference>
<comment type="similarity">
    <text evidence="1">Belongs to the TenA family.</text>
</comment>
<sequence length="232" mass="26029">MTDTFTDIIPAQSLFGRLRANAPDAWQSYVCHDFVKQLGNGTLPEAAFKHYLIQDYLFLIQFARAYALATYKADDLRAMRQFSGTVHAILDMEMSLHLDFCKGWGLSEADIVAEPESRACITYTRYVLDCGARGDVVDLQVALMPCMVGYAEIANRLMASSDTRLDGNPYRPWIEMYASTEFQDVAKAEIDLLEHTAQTRGGDARIAGLTEIFARASRLEADFWQMGLDLAK</sequence>
<dbReference type="AlphaFoldDB" id="A0A154L4X6"/>
<evidence type="ECO:0000259" key="2">
    <source>
        <dbReference type="Pfam" id="PF03070"/>
    </source>
</evidence>
<name>A0A154L4X6_9PROT</name>
<dbReference type="InterPro" id="IPR027574">
    <property type="entry name" value="Thiaminase_II"/>
</dbReference>
<dbReference type="EMBL" id="LPVY01000013">
    <property type="protein sequence ID" value="KZB64147.1"/>
    <property type="molecule type" value="Genomic_DNA"/>
</dbReference>
<dbReference type="NCBIfam" id="TIGR04306">
    <property type="entry name" value="salvage_TenA"/>
    <property type="match status" value="1"/>
</dbReference>
<comment type="pathway">
    <text evidence="1">Cofactor biosynthesis; thiamine diphosphate biosynthesis.</text>
</comment>
<evidence type="ECO:0000313" key="3">
    <source>
        <dbReference type="EMBL" id="KZB64147.1"/>
    </source>
</evidence>
<dbReference type="PANTHER" id="PTHR43198:SF2">
    <property type="entry name" value="SI:CH1073-67J19.1-RELATED"/>
    <property type="match status" value="1"/>
</dbReference>
<reference evidence="3 4" key="1">
    <citation type="submission" date="2015-12" db="EMBL/GenBank/DDBJ databases">
        <title>Genome sequence of Thalassospira lucentensis MCCC 1A02072.</title>
        <authorList>
            <person name="Lu L."/>
            <person name="Lai Q."/>
            <person name="Shao Z."/>
            <person name="Qian P."/>
        </authorList>
    </citation>
    <scope>NUCLEOTIDE SEQUENCE [LARGE SCALE GENOMIC DNA]</scope>
    <source>
        <strain evidence="3 4">MCCC 1A02072</strain>
    </source>
</reference>
<comment type="caution">
    <text evidence="3">The sequence shown here is derived from an EMBL/GenBank/DDBJ whole genome shotgun (WGS) entry which is preliminary data.</text>
</comment>
<dbReference type="InterPro" id="IPR016084">
    <property type="entry name" value="Haem_Oase-like_multi-hlx"/>
</dbReference>